<dbReference type="SUPFAM" id="SSF48317">
    <property type="entry name" value="Acid phosphatase/Vanadium-dependent haloperoxidase"/>
    <property type="match status" value="1"/>
</dbReference>
<dbReference type="InterPro" id="IPR036938">
    <property type="entry name" value="PAP2/HPO_sf"/>
</dbReference>
<feature type="domain" description="Phosphatidic acid phosphatase type 2/haloperoxidase" evidence="2">
    <location>
        <begin position="61"/>
        <end position="175"/>
    </location>
</feature>
<comment type="caution">
    <text evidence="3">The sequence shown here is derived from an EMBL/GenBank/DDBJ whole genome shotgun (WGS) entry which is preliminary data.</text>
</comment>
<dbReference type="OrthoDB" id="9789113at2"/>
<dbReference type="InterPro" id="IPR000326">
    <property type="entry name" value="PAP2/HPO"/>
</dbReference>
<dbReference type="Pfam" id="PF01569">
    <property type="entry name" value="PAP2"/>
    <property type="match status" value="1"/>
</dbReference>
<name>A0A246GAR8_9FLAO</name>
<dbReference type="AlphaFoldDB" id="A0A246GAR8"/>
<evidence type="ECO:0000256" key="1">
    <source>
        <dbReference type="SAM" id="Phobius"/>
    </source>
</evidence>
<evidence type="ECO:0000313" key="3">
    <source>
        <dbReference type="EMBL" id="OWP77206.1"/>
    </source>
</evidence>
<sequence>MLEYLIELDKQLFIFLNGLGTQSFDGFWLFITKQFHWTPFFIIILYLVYKKEGGWKPFLVVLFTITLLITFTDQFTNLVKEAVQRLRPCSTPELKGIIRIVKSSDTFSFFSGHAANSMATTVFVYLILRRNYKYTYLLFFFPLIFAYSRIYLGLHYPSDILTGYIVGGIFGVSFYVLYTKLVKRKEQ</sequence>
<protein>
    <submittedName>
        <fullName evidence="3">Phosphatase PAP2 family protein</fullName>
    </submittedName>
</protein>
<dbReference type="SMART" id="SM00014">
    <property type="entry name" value="acidPPc"/>
    <property type="match status" value="1"/>
</dbReference>
<feature type="transmembrane region" description="Helical" evidence="1">
    <location>
        <begin position="135"/>
        <end position="154"/>
    </location>
</feature>
<dbReference type="EMBL" id="MTCY01000019">
    <property type="protein sequence ID" value="OWP77206.1"/>
    <property type="molecule type" value="Genomic_DNA"/>
</dbReference>
<dbReference type="PANTHER" id="PTHR14969">
    <property type="entry name" value="SPHINGOSINE-1-PHOSPHATE PHOSPHOHYDROLASE"/>
    <property type="match status" value="1"/>
</dbReference>
<dbReference type="CDD" id="cd03395">
    <property type="entry name" value="PAP2_like_4"/>
    <property type="match status" value="1"/>
</dbReference>
<feature type="transmembrane region" description="Helical" evidence="1">
    <location>
        <begin position="27"/>
        <end position="48"/>
    </location>
</feature>
<dbReference type="PANTHER" id="PTHR14969:SF13">
    <property type="entry name" value="AT30094P"/>
    <property type="match status" value="1"/>
</dbReference>
<accession>A0A246GAR8</accession>
<evidence type="ECO:0000259" key="2">
    <source>
        <dbReference type="SMART" id="SM00014"/>
    </source>
</evidence>
<keyword evidence="1" id="KW-0812">Transmembrane</keyword>
<evidence type="ECO:0000313" key="4">
    <source>
        <dbReference type="Proteomes" id="UP000198034"/>
    </source>
</evidence>
<gene>
    <name evidence="3" type="ORF">BWK62_08080</name>
</gene>
<dbReference type="Proteomes" id="UP000198034">
    <property type="component" value="Unassembled WGS sequence"/>
</dbReference>
<dbReference type="Gene3D" id="1.20.144.10">
    <property type="entry name" value="Phosphatidic acid phosphatase type 2/haloperoxidase"/>
    <property type="match status" value="1"/>
</dbReference>
<organism evidence="3 4">
    <name type="scientific">Flavobacterium columnare</name>
    <dbReference type="NCBI Taxonomy" id="996"/>
    <lineage>
        <taxon>Bacteria</taxon>
        <taxon>Pseudomonadati</taxon>
        <taxon>Bacteroidota</taxon>
        <taxon>Flavobacteriia</taxon>
        <taxon>Flavobacteriales</taxon>
        <taxon>Flavobacteriaceae</taxon>
        <taxon>Flavobacterium</taxon>
    </lineage>
</organism>
<reference evidence="3 4" key="1">
    <citation type="journal article" date="2017" name="Infect. Genet. Evol.">
        <title>Comparative genome analysis of fish pathogen Flavobacterium columnare reveals extensive sequence diversity within the species.</title>
        <authorList>
            <person name="Kayansamruaj P."/>
            <person name="Dong H.T."/>
            <person name="Hirono I."/>
            <person name="Kondo H."/>
            <person name="Senapin S."/>
            <person name="Rodkhum C."/>
        </authorList>
    </citation>
    <scope>NUCLEOTIDE SEQUENCE [LARGE SCALE GENOMIC DNA]</scope>
    <source>
        <strain evidence="3 4">1214</strain>
    </source>
</reference>
<feature type="transmembrane region" description="Helical" evidence="1">
    <location>
        <begin position="109"/>
        <end position="128"/>
    </location>
</feature>
<proteinExistence type="predicted"/>
<feature type="transmembrane region" description="Helical" evidence="1">
    <location>
        <begin position="55"/>
        <end position="72"/>
    </location>
</feature>
<keyword evidence="1" id="KW-1133">Transmembrane helix</keyword>
<feature type="transmembrane region" description="Helical" evidence="1">
    <location>
        <begin position="160"/>
        <end position="178"/>
    </location>
</feature>
<keyword evidence="1" id="KW-0472">Membrane</keyword>